<dbReference type="Proteomes" id="UP000663828">
    <property type="component" value="Unassembled WGS sequence"/>
</dbReference>
<dbReference type="GO" id="GO:0005506">
    <property type="term" value="F:iron ion binding"/>
    <property type="evidence" value="ECO:0007669"/>
    <property type="project" value="InterPro"/>
</dbReference>
<dbReference type="InterPro" id="IPR045054">
    <property type="entry name" value="P4HA-like"/>
</dbReference>
<keyword evidence="6" id="KW-0408">Iron</keyword>
<comment type="cofactor">
    <cofactor evidence="1">
        <name>L-ascorbate</name>
        <dbReference type="ChEBI" id="CHEBI:38290"/>
    </cofactor>
</comment>
<evidence type="ECO:0000313" key="8">
    <source>
        <dbReference type="EMBL" id="CAF1672135.1"/>
    </source>
</evidence>
<evidence type="ECO:0000259" key="7">
    <source>
        <dbReference type="SMART" id="SM00702"/>
    </source>
</evidence>
<accession>A0A816G966</accession>
<evidence type="ECO:0000256" key="5">
    <source>
        <dbReference type="ARBA" id="ARBA00023002"/>
    </source>
</evidence>
<dbReference type="Gene3D" id="2.60.120.620">
    <property type="entry name" value="q2cbj1_9rhob like domain"/>
    <property type="match status" value="1"/>
</dbReference>
<evidence type="ECO:0000256" key="4">
    <source>
        <dbReference type="ARBA" id="ARBA00022964"/>
    </source>
</evidence>
<comment type="caution">
    <text evidence="8">The sequence shown here is derived from an EMBL/GenBank/DDBJ whole genome shotgun (WGS) entry which is preliminary data.</text>
</comment>
<feature type="domain" description="Prolyl 4-hydroxylase alpha subunit" evidence="7">
    <location>
        <begin position="58"/>
        <end position="233"/>
    </location>
</feature>
<keyword evidence="2" id="KW-0479">Metal-binding</keyword>
<dbReference type="PANTHER" id="PTHR10869">
    <property type="entry name" value="PROLYL 4-HYDROXYLASE ALPHA SUBUNIT"/>
    <property type="match status" value="1"/>
</dbReference>
<keyword evidence="4" id="KW-0223">Dioxygenase</keyword>
<dbReference type="GO" id="GO:0031418">
    <property type="term" value="F:L-ascorbic acid binding"/>
    <property type="evidence" value="ECO:0007669"/>
    <property type="project" value="UniProtKB-KW"/>
</dbReference>
<proteinExistence type="predicted"/>
<protein>
    <recommendedName>
        <fullName evidence="7">Prolyl 4-hydroxylase alpha subunit domain-containing protein</fullName>
    </recommendedName>
</protein>
<evidence type="ECO:0000313" key="9">
    <source>
        <dbReference type="Proteomes" id="UP000663828"/>
    </source>
</evidence>
<evidence type="ECO:0000256" key="1">
    <source>
        <dbReference type="ARBA" id="ARBA00001961"/>
    </source>
</evidence>
<reference evidence="8" key="1">
    <citation type="submission" date="2021-02" db="EMBL/GenBank/DDBJ databases">
        <authorList>
            <person name="Nowell W R."/>
        </authorList>
    </citation>
    <scope>NUCLEOTIDE SEQUENCE</scope>
</reference>
<dbReference type="GO" id="GO:0004656">
    <property type="term" value="F:procollagen-proline 4-dioxygenase activity"/>
    <property type="evidence" value="ECO:0007669"/>
    <property type="project" value="TreeGrafter"/>
</dbReference>
<sequence>MLIEYLATIQKTYFNDESIENKPPKEEIPAIPANKTTRSSEYKCSDHPYTIRIVHRTPLIVYIEKFLIPYEIHHLIKLAKPLFRQSTIYDNSGKLIHNDYRTSWTADIERHETPVVKCIEERFARFQGNLDLEYLEPLQVVKYTSEQEFKPHYDWFPTDDLIPFHKSTHAKSCDILVCDEKSMKSGLRFRPVSGNSIFWYNVDEQGKGDASTYHAGRPPKDGGLKIGLNTWTRSKKITPKKRKDVM</sequence>
<dbReference type="EMBL" id="CAJNOR010013223">
    <property type="protein sequence ID" value="CAF1672135.1"/>
    <property type="molecule type" value="Genomic_DNA"/>
</dbReference>
<evidence type="ECO:0000256" key="3">
    <source>
        <dbReference type="ARBA" id="ARBA00022896"/>
    </source>
</evidence>
<dbReference type="InterPro" id="IPR006620">
    <property type="entry name" value="Pro_4_hyd_alph"/>
</dbReference>
<keyword evidence="5" id="KW-0560">Oxidoreductase</keyword>
<keyword evidence="3" id="KW-0847">Vitamin C</keyword>
<dbReference type="GO" id="GO:0005783">
    <property type="term" value="C:endoplasmic reticulum"/>
    <property type="evidence" value="ECO:0007669"/>
    <property type="project" value="TreeGrafter"/>
</dbReference>
<evidence type="ECO:0000256" key="2">
    <source>
        <dbReference type="ARBA" id="ARBA00022723"/>
    </source>
</evidence>
<dbReference type="AlphaFoldDB" id="A0A816G966"/>
<evidence type="ECO:0000256" key="6">
    <source>
        <dbReference type="ARBA" id="ARBA00023004"/>
    </source>
</evidence>
<gene>
    <name evidence="8" type="ORF">XAT740_LOCUS58891</name>
</gene>
<dbReference type="SMART" id="SM00702">
    <property type="entry name" value="P4Hc"/>
    <property type="match status" value="1"/>
</dbReference>
<dbReference type="PANTHER" id="PTHR10869:SF242">
    <property type="entry name" value="PROLYL 4-HYDROXYLASE ALPHA SUBUNIT DOMAIN-CONTAINING PROTEIN"/>
    <property type="match status" value="1"/>
</dbReference>
<name>A0A816G966_ADIRI</name>
<keyword evidence="9" id="KW-1185">Reference proteome</keyword>
<organism evidence="8 9">
    <name type="scientific">Adineta ricciae</name>
    <name type="common">Rotifer</name>
    <dbReference type="NCBI Taxonomy" id="249248"/>
    <lineage>
        <taxon>Eukaryota</taxon>
        <taxon>Metazoa</taxon>
        <taxon>Spiralia</taxon>
        <taxon>Gnathifera</taxon>
        <taxon>Rotifera</taxon>
        <taxon>Eurotatoria</taxon>
        <taxon>Bdelloidea</taxon>
        <taxon>Adinetida</taxon>
        <taxon>Adinetidae</taxon>
        <taxon>Adineta</taxon>
    </lineage>
</organism>